<dbReference type="InterPro" id="IPR043136">
    <property type="entry name" value="B30.2/SPRY_sf"/>
</dbReference>
<feature type="domain" description="RING-type" evidence="5">
    <location>
        <begin position="84"/>
        <end position="125"/>
    </location>
</feature>
<dbReference type="InterPro" id="IPR013320">
    <property type="entry name" value="ConA-like_dom_sf"/>
</dbReference>
<proteinExistence type="predicted"/>
<dbReference type="InterPro" id="IPR003877">
    <property type="entry name" value="SPRY_dom"/>
</dbReference>
<keyword evidence="8" id="KW-1185">Reference proteome</keyword>
<dbReference type="CDD" id="cd16594">
    <property type="entry name" value="RING-HC_TRIM7-like_C-IV"/>
    <property type="match status" value="1"/>
</dbReference>
<dbReference type="PANTHER" id="PTHR24103">
    <property type="entry name" value="E3 UBIQUITIN-PROTEIN LIGASE TRIM"/>
    <property type="match status" value="1"/>
</dbReference>
<evidence type="ECO:0000313" key="8">
    <source>
        <dbReference type="Proteomes" id="UP000694419"/>
    </source>
</evidence>
<dbReference type="InterPro" id="IPR006574">
    <property type="entry name" value="PRY"/>
</dbReference>
<dbReference type="InterPro" id="IPR001841">
    <property type="entry name" value="Znf_RING"/>
</dbReference>
<evidence type="ECO:0000259" key="6">
    <source>
        <dbReference type="PROSITE" id="PS50188"/>
    </source>
</evidence>
<dbReference type="SMART" id="SM00184">
    <property type="entry name" value="RING"/>
    <property type="match status" value="1"/>
</dbReference>
<evidence type="ECO:0000313" key="7">
    <source>
        <dbReference type="Ensembl" id="ENSCPGP00000007970.1"/>
    </source>
</evidence>
<dbReference type="GO" id="GO:0008270">
    <property type="term" value="F:zinc ion binding"/>
    <property type="evidence" value="ECO:0007669"/>
    <property type="project" value="UniProtKB-KW"/>
</dbReference>
<dbReference type="PROSITE" id="PS00518">
    <property type="entry name" value="ZF_RING_1"/>
    <property type="match status" value="1"/>
</dbReference>
<protein>
    <submittedName>
        <fullName evidence="7">Uncharacterized protein</fullName>
    </submittedName>
</protein>
<dbReference type="InterPro" id="IPR003879">
    <property type="entry name" value="Butyrophylin_SPRY"/>
</dbReference>
<evidence type="ECO:0000256" key="3">
    <source>
        <dbReference type="ARBA" id="ARBA00022833"/>
    </source>
</evidence>
<name>A0A8C3JHG8_9CHAR</name>
<dbReference type="SUPFAM" id="SSF57850">
    <property type="entry name" value="RING/U-box"/>
    <property type="match status" value="1"/>
</dbReference>
<evidence type="ECO:0000256" key="2">
    <source>
        <dbReference type="ARBA" id="ARBA00022771"/>
    </source>
</evidence>
<accession>A0A8C3JHG8</accession>
<dbReference type="Gene3D" id="3.30.40.10">
    <property type="entry name" value="Zinc/RING finger domain, C3HC4 (zinc finger)"/>
    <property type="match status" value="1"/>
</dbReference>
<dbReference type="Ensembl" id="ENSCPGT00000008753.1">
    <property type="protein sequence ID" value="ENSCPGP00000007970.1"/>
    <property type="gene ID" value="ENSCPGG00000005668.1"/>
</dbReference>
<dbReference type="Proteomes" id="UP000694419">
    <property type="component" value="Unplaced"/>
</dbReference>
<dbReference type="Pfam" id="PF15227">
    <property type="entry name" value="zf-C3HC4_4"/>
    <property type="match status" value="1"/>
</dbReference>
<dbReference type="SMART" id="SM00449">
    <property type="entry name" value="SPRY"/>
    <property type="match status" value="1"/>
</dbReference>
<keyword evidence="2 4" id="KW-0863">Zinc-finger</keyword>
<keyword evidence="1" id="KW-0479">Metal-binding</keyword>
<dbReference type="InterPro" id="IPR017907">
    <property type="entry name" value="Znf_RING_CS"/>
</dbReference>
<organism evidence="7 8">
    <name type="scientific">Calidris pygmaea</name>
    <name type="common">Spoon-billed sandpiper</name>
    <dbReference type="NCBI Taxonomy" id="425635"/>
    <lineage>
        <taxon>Eukaryota</taxon>
        <taxon>Metazoa</taxon>
        <taxon>Chordata</taxon>
        <taxon>Craniata</taxon>
        <taxon>Vertebrata</taxon>
        <taxon>Euteleostomi</taxon>
        <taxon>Archelosauria</taxon>
        <taxon>Archosauria</taxon>
        <taxon>Dinosauria</taxon>
        <taxon>Saurischia</taxon>
        <taxon>Theropoda</taxon>
        <taxon>Coelurosauria</taxon>
        <taxon>Aves</taxon>
        <taxon>Neognathae</taxon>
        <taxon>Neoaves</taxon>
        <taxon>Charadriiformes</taxon>
        <taxon>Scolopacidae</taxon>
        <taxon>Calidris</taxon>
    </lineage>
</organism>
<evidence type="ECO:0000256" key="4">
    <source>
        <dbReference type="PROSITE-ProRule" id="PRU00175"/>
    </source>
</evidence>
<keyword evidence="3" id="KW-0862">Zinc</keyword>
<feature type="domain" description="B30.2/SPRY" evidence="6">
    <location>
        <begin position="170"/>
        <end position="359"/>
    </location>
</feature>
<dbReference type="PRINTS" id="PR01407">
    <property type="entry name" value="BUTYPHLNCDUF"/>
</dbReference>
<dbReference type="PROSITE" id="PS50089">
    <property type="entry name" value="ZF_RING_2"/>
    <property type="match status" value="1"/>
</dbReference>
<sequence length="359" mass="41518">TDWKWLWRLRNPSWLWRLKNPSASRKELKWDGRLQFWSSSAVQPLLPRAIQITPLPEALLGRGWEISLLPARKPLEMLQDESCCSICLGIFQDPVSIYCGHSFCRSCITETWEGLSTNFSCPQCRETGDQKILRPNWELAEVIEAAKRGRSRECWENTEQQTPTRGREKALFPPKSAAMSLTLSPPPAQMTLDPETANARLYLSEDCKVVRWERREQDLPSNPKRFKFDPFVLGSRGFTSGWHRWDVEVHGEGSWAIGVAKESVPRARKFFLKPNEAIWALCYILNRYMLLIPPALTPLTLRSVPKRIRICLDYEKGKVVFFDAESKEWIFAFLAVSFQGERVFPWFMVKGDGQLKLLP</sequence>
<dbReference type="SMART" id="SM00589">
    <property type="entry name" value="PRY"/>
    <property type="match status" value="1"/>
</dbReference>
<reference evidence="7" key="1">
    <citation type="submission" date="2025-08" db="UniProtKB">
        <authorList>
            <consortium name="Ensembl"/>
        </authorList>
    </citation>
    <scope>IDENTIFICATION</scope>
</reference>
<evidence type="ECO:0000259" key="5">
    <source>
        <dbReference type="PROSITE" id="PS50089"/>
    </source>
</evidence>
<dbReference type="SUPFAM" id="SSF49899">
    <property type="entry name" value="Concanavalin A-like lectins/glucanases"/>
    <property type="match status" value="1"/>
</dbReference>
<dbReference type="PROSITE" id="PS50188">
    <property type="entry name" value="B302_SPRY"/>
    <property type="match status" value="1"/>
</dbReference>
<reference evidence="7" key="2">
    <citation type="submission" date="2025-09" db="UniProtKB">
        <authorList>
            <consortium name="Ensembl"/>
        </authorList>
    </citation>
    <scope>IDENTIFICATION</scope>
</reference>
<dbReference type="Pfam" id="PF13765">
    <property type="entry name" value="PRY"/>
    <property type="match status" value="1"/>
</dbReference>
<dbReference type="InterPro" id="IPR050143">
    <property type="entry name" value="TRIM/RBCC"/>
</dbReference>
<evidence type="ECO:0000256" key="1">
    <source>
        <dbReference type="ARBA" id="ARBA00022723"/>
    </source>
</evidence>
<dbReference type="InterPro" id="IPR001870">
    <property type="entry name" value="B30.2/SPRY"/>
</dbReference>
<dbReference type="AlphaFoldDB" id="A0A8C3JHG8"/>
<dbReference type="Pfam" id="PF00622">
    <property type="entry name" value="SPRY"/>
    <property type="match status" value="1"/>
</dbReference>
<dbReference type="Gene3D" id="2.60.120.920">
    <property type="match status" value="1"/>
</dbReference>
<dbReference type="InterPro" id="IPR013083">
    <property type="entry name" value="Znf_RING/FYVE/PHD"/>
</dbReference>